<evidence type="ECO:0000313" key="1">
    <source>
        <dbReference type="EMBL" id="PWA74204.1"/>
    </source>
</evidence>
<organism evidence="1 2">
    <name type="scientific">Artemisia annua</name>
    <name type="common">Sweet wormwood</name>
    <dbReference type="NCBI Taxonomy" id="35608"/>
    <lineage>
        <taxon>Eukaryota</taxon>
        <taxon>Viridiplantae</taxon>
        <taxon>Streptophyta</taxon>
        <taxon>Embryophyta</taxon>
        <taxon>Tracheophyta</taxon>
        <taxon>Spermatophyta</taxon>
        <taxon>Magnoliopsida</taxon>
        <taxon>eudicotyledons</taxon>
        <taxon>Gunneridae</taxon>
        <taxon>Pentapetalae</taxon>
        <taxon>asterids</taxon>
        <taxon>campanulids</taxon>
        <taxon>Asterales</taxon>
        <taxon>Asteraceae</taxon>
        <taxon>Asteroideae</taxon>
        <taxon>Anthemideae</taxon>
        <taxon>Artemisiinae</taxon>
        <taxon>Artemisia</taxon>
    </lineage>
</organism>
<evidence type="ECO:0000313" key="2">
    <source>
        <dbReference type="Proteomes" id="UP000245207"/>
    </source>
</evidence>
<dbReference type="Proteomes" id="UP000245207">
    <property type="component" value="Unassembled WGS sequence"/>
</dbReference>
<reference evidence="1 2" key="1">
    <citation type="journal article" date="2018" name="Mol. Plant">
        <title>The genome of Artemisia annua provides insight into the evolution of Asteraceae family and artemisinin biosynthesis.</title>
        <authorList>
            <person name="Shen Q."/>
            <person name="Zhang L."/>
            <person name="Liao Z."/>
            <person name="Wang S."/>
            <person name="Yan T."/>
            <person name="Shi P."/>
            <person name="Liu M."/>
            <person name="Fu X."/>
            <person name="Pan Q."/>
            <person name="Wang Y."/>
            <person name="Lv Z."/>
            <person name="Lu X."/>
            <person name="Zhang F."/>
            <person name="Jiang W."/>
            <person name="Ma Y."/>
            <person name="Chen M."/>
            <person name="Hao X."/>
            <person name="Li L."/>
            <person name="Tang Y."/>
            <person name="Lv G."/>
            <person name="Zhou Y."/>
            <person name="Sun X."/>
            <person name="Brodelius P.E."/>
            <person name="Rose J.K.C."/>
            <person name="Tang K."/>
        </authorList>
    </citation>
    <scope>NUCLEOTIDE SEQUENCE [LARGE SCALE GENOMIC DNA]</scope>
    <source>
        <strain evidence="2">cv. Huhao1</strain>
        <tissue evidence="1">Leaf</tissue>
    </source>
</reference>
<comment type="caution">
    <text evidence="1">The sequence shown here is derived from an EMBL/GenBank/DDBJ whole genome shotgun (WGS) entry which is preliminary data.</text>
</comment>
<sequence length="101" mass="10763">MLICLGEMGEPVNVTICEIMGEGDCFDIPVDGVFYAKTEKEGAMLTQNLWRRVAARHGGSGDEVFRVCSEFNGDYSGVGGETPLAGKMARSSFFTANCGGV</sequence>
<dbReference type="AlphaFoldDB" id="A0A2U1NL16"/>
<name>A0A2U1NL16_ARTAN</name>
<dbReference type="EMBL" id="PKPP01002602">
    <property type="protein sequence ID" value="PWA74204.1"/>
    <property type="molecule type" value="Genomic_DNA"/>
</dbReference>
<keyword evidence="2" id="KW-1185">Reference proteome</keyword>
<proteinExistence type="predicted"/>
<protein>
    <submittedName>
        <fullName evidence="1">Uncharacterized protein</fullName>
    </submittedName>
</protein>
<gene>
    <name evidence="1" type="ORF">CTI12_AA254590</name>
</gene>
<accession>A0A2U1NL16</accession>